<evidence type="ECO:0000256" key="9">
    <source>
        <dbReference type="HAMAP-Rule" id="MF_00183"/>
    </source>
</evidence>
<dbReference type="InterPro" id="IPR003821">
    <property type="entry name" value="DXP_reductoisomerase"/>
</dbReference>
<comment type="cofactor">
    <cofactor evidence="9">
        <name>Mg(2+)</name>
        <dbReference type="ChEBI" id="CHEBI:18420"/>
    </cofactor>
    <cofactor evidence="9">
        <name>Mn(2+)</name>
        <dbReference type="ChEBI" id="CHEBI:29035"/>
    </cofactor>
</comment>
<dbReference type="FunFam" id="3.40.50.720:FF:000045">
    <property type="entry name" value="1-deoxy-D-xylulose 5-phosphate reductoisomerase"/>
    <property type="match status" value="1"/>
</dbReference>
<dbReference type="NCBIfam" id="NF009114">
    <property type="entry name" value="PRK12464.1"/>
    <property type="match status" value="1"/>
</dbReference>
<feature type="binding site" evidence="9">
    <location>
        <position position="218"/>
    </location>
    <ligand>
        <name>Mn(2+)</name>
        <dbReference type="ChEBI" id="CHEBI:29035"/>
    </ligand>
</feature>
<evidence type="ECO:0000256" key="2">
    <source>
        <dbReference type="ARBA" id="ARBA00006825"/>
    </source>
</evidence>
<evidence type="ECO:0000259" key="11">
    <source>
        <dbReference type="Pfam" id="PF08436"/>
    </source>
</evidence>
<dbReference type="NCBIfam" id="TIGR00243">
    <property type="entry name" value="Dxr"/>
    <property type="match status" value="1"/>
</dbReference>
<keyword evidence="3 9" id="KW-0479">Metal-binding</keyword>
<feature type="binding site" evidence="9">
    <location>
        <position position="149"/>
    </location>
    <ligand>
        <name>1-deoxy-D-xylulose 5-phosphate</name>
        <dbReference type="ChEBI" id="CHEBI:57792"/>
    </ligand>
</feature>
<evidence type="ECO:0000256" key="8">
    <source>
        <dbReference type="ARBA" id="ARBA00048543"/>
    </source>
</evidence>
<dbReference type="Pfam" id="PF02670">
    <property type="entry name" value="DXP_reductoisom"/>
    <property type="match status" value="1"/>
</dbReference>
<dbReference type="InterPro" id="IPR013644">
    <property type="entry name" value="DXP_reductoisomerase_C"/>
</dbReference>
<dbReference type="HAMAP" id="MF_00183">
    <property type="entry name" value="DXP_reductoisom"/>
    <property type="match status" value="1"/>
</dbReference>
<feature type="binding site" evidence="9">
    <location>
        <position position="121"/>
    </location>
    <ligand>
        <name>NADPH</name>
        <dbReference type="ChEBI" id="CHEBI:57783"/>
    </ligand>
</feature>
<dbReference type="SUPFAM" id="SSF69055">
    <property type="entry name" value="1-deoxy-D-xylulose-5-phosphate reductoisomerase, C-terminal domain"/>
    <property type="match status" value="1"/>
</dbReference>
<dbReference type="PANTHER" id="PTHR30525">
    <property type="entry name" value="1-DEOXY-D-XYLULOSE 5-PHOSPHATE REDUCTOISOMERASE"/>
    <property type="match status" value="1"/>
</dbReference>
<organism evidence="13 14">
    <name type="scientific">Candidatus Eisenbergiella merdigallinarum</name>
    <dbReference type="NCBI Taxonomy" id="2838552"/>
    <lineage>
        <taxon>Bacteria</taxon>
        <taxon>Bacillati</taxon>
        <taxon>Bacillota</taxon>
        <taxon>Clostridia</taxon>
        <taxon>Lachnospirales</taxon>
        <taxon>Lachnospiraceae</taxon>
        <taxon>Eisenbergiella</taxon>
    </lineage>
</organism>
<feature type="binding site" evidence="9">
    <location>
        <position position="123"/>
    </location>
    <ligand>
        <name>NADPH</name>
        <dbReference type="ChEBI" id="CHEBI:57783"/>
    </ligand>
</feature>
<proteinExistence type="inferred from homology"/>
<evidence type="ECO:0000313" key="14">
    <source>
        <dbReference type="Proteomes" id="UP000886883"/>
    </source>
</evidence>
<feature type="domain" description="DXP reductoisomerase C-terminal" evidence="12">
    <location>
        <begin position="258"/>
        <end position="372"/>
    </location>
</feature>
<feature type="binding site" evidence="9">
    <location>
        <position position="148"/>
    </location>
    <ligand>
        <name>1-deoxy-D-xylulose 5-phosphate</name>
        <dbReference type="ChEBI" id="CHEBI:57792"/>
    </ligand>
</feature>
<feature type="binding site" evidence="9">
    <location>
        <position position="12"/>
    </location>
    <ligand>
        <name>NADPH</name>
        <dbReference type="ChEBI" id="CHEBI:57783"/>
    </ligand>
</feature>
<comment type="catalytic activity">
    <reaction evidence="8">
        <text>2-C-methyl-D-erythritol 4-phosphate + NADP(+) = 1-deoxy-D-xylulose 5-phosphate + NADPH + H(+)</text>
        <dbReference type="Rhea" id="RHEA:13717"/>
        <dbReference type="ChEBI" id="CHEBI:15378"/>
        <dbReference type="ChEBI" id="CHEBI:57783"/>
        <dbReference type="ChEBI" id="CHEBI:57792"/>
        <dbReference type="ChEBI" id="CHEBI:58262"/>
        <dbReference type="ChEBI" id="CHEBI:58349"/>
        <dbReference type="EC" id="1.1.1.267"/>
    </reaction>
    <physiologicalReaction direction="right-to-left" evidence="8">
        <dbReference type="Rhea" id="RHEA:13719"/>
    </physiologicalReaction>
</comment>
<feature type="binding site" evidence="9">
    <location>
        <position position="214"/>
    </location>
    <ligand>
        <name>1-deoxy-D-xylulose 5-phosphate</name>
        <dbReference type="ChEBI" id="CHEBI:57792"/>
    </ligand>
</feature>
<reference evidence="13" key="2">
    <citation type="submission" date="2021-04" db="EMBL/GenBank/DDBJ databases">
        <authorList>
            <person name="Gilroy R."/>
        </authorList>
    </citation>
    <scope>NUCLEOTIDE SEQUENCE</scope>
    <source>
        <strain evidence="13">USAMLcec3-2134</strain>
    </source>
</reference>
<dbReference type="GO" id="GO:0051484">
    <property type="term" value="P:isopentenyl diphosphate biosynthetic process, methylerythritol 4-phosphate pathway involved in terpenoid biosynthetic process"/>
    <property type="evidence" value="ECO:0007669"/>
    <property type="project" value="UniProtKB-ARBA"/>
</dbReference>
<comment type="similarity">
    <text evidence="2 9">Belongs to the DXR family.</text>
</comment>
<comment type="caution">
    <text evidence="9">Lacks conserved residue(s) required for the propagation of feature annotation.</text>
</comment>
<evidence type="ECO:0000259" key="10">
    <source>
        <dbReference type="Pfam" id="PF02670"/>
    </source>
</evidence>
<feature type="binding site" evidence="9">
    <location>
        <position position="10"/>
    </location>
    <ligand>
        <name>NADPH</name>
        <dbReference type="ChEBI" id="CHEBI:57783"/>
    </ligand>
</feature>
<dbReference type="InterPro" id="IPR026877">
    <property type="entry name" value="DXPR_C"/>
</dbReference>
<dbReference type="EC" id="1.1.1.267" evidence="9"/>
<dbReference type="PANTHER" id="PTHR30525:SF0">
    <property type="entry name" value="1-DEOXY-D-XYLULOSE 5-PHOSPHATE REDUCTOISOMERASE, CHLOROPLASTIC"/>
    <property type="match status" value="1"/>
</dbReference>
<gene>
    <name evidence="9" type="primary">dxr</name>
    <name evidence="13" type="ORF">H9763_12745</name>
</gene>
<protein>
    <recommendedName>
        <fullName evidence="9">1-deoxy-D-xylulose 5-phosphate reductoisomerase</fullName>
        <shortName evidence="9">DXP reductoisomerase</shortName>
        <ecNumber evidence="9">1.1.1.267</ecNumber>
    </recommendedName>
    <alternativeName>
        <fullName evidence="9">1-deoxyxylulose-5-phosphate reductoisomerase</fullName>
    </alternativeName>
    <alternativeName>
        <fullName evidence="9">2-C-methyl-D-erythritol 4-phosphate synthase</fullName>
    </alternativeName>
</protein>
<feature type="binding site" evidence="9">
    <location>
        <position position="35"/>
    </location>
    <ligand>
        <name>NADPH</name>
        <dbReference type="ChEBI" id="CHEBI:57783"/>
    </ligand>
</feature>
<keyword evidence="7 9" id="KW-0414">Isoprene biosynthesis</keyword>
<evidence type="ECO:0000259" key="12">
    <source>
        <dbReference type="Pfam" id="PF13288"/>
    </source>
</evidence>
<comment type="caution">
    <text evidence="13">The sequence shown here is derived from an EMBL/GenBank/DDBJ whole genome shotgun (WGS) entry which is preliminary data.</text>
</comment>
<keyword evidence="9" id="KW-0460">Magnesium</keyword>
<evidence type="ECO:0000313" key="13">
    <source>
        <dbReference type="EMBL" id="HJB92316.1"/>
    </source>
</evidence>
<feature type="domain" description="1-deoxy-D-xylulose 5-phosphate reductoisomerase N-terminal" evidence="10">
    <location>
        <begin position="4"/>
        <end position="129"/>
    </location>
</feature>
<dbReference type="Gene3D" id="3.40.50.720">
    <property type="entry name" value="NAD(P)-binding Rossmann-like Domain"/>
    <property type="match status" value="1"/>
</dbReference>
<dbReference type="Pfam" id="PF13288">
    <property type="entry name" value="DXPR_C"/>
    <property type="match status" value="1"/>
</dbReference>
<evidence type="ECO:0000256" key="1">
    <source>
        <dbReference type="ARBA" id="ARBA00005094"/>
    </source>
</evidence>
<comment type="pathway">
    <text evidence="1 9">Isoprenoid biosynthesis; isopentenyl diphosphate biosynthesis via DXP pathway; isopentenyl diphosphate from 1-deoxy-D-xylulose 5-phosphate: step 1/6.</text>
</comment>
<keyword evidence="6 9" id="KW-0464">Manganese</keyword>
<dbReference type="PIRSF" id="PIRSF006205">
    <property type="entry name" value="Dxp_reductismrs"/>
    <property type="match status" value="1"/>
</dbReference>
<feature type="binding site" evidence="9">
    <location>
        <position position="215"/>
    </location>
    <ligand>
        <name>1-deoxy-D-xylulose 5-phosphate</name>
        <dbReference type="ChEBI" id="CHEBI:57792"/>
    </ligand>
</feature>
<feature type="binding site" evidence="9">
    <location>
        <position position="209"/>
    </location>
    <ligand>
        <name>1-deoxy-D-xylulose 5-phosphate</name>
        <dbReference type="ChEBI" id="CHEBI:57792"/>
    </ligand>
</feature>
<feature type="binding site" evidence="9">
    <location>
        <position position="122"/>
    </location>
    <ligand>
        <name>1-deoxy-D-xylulose 5-phosphate</name>
        <dbReference type="ChEBI" id="CHEBI:57792"/>
    </ligand>
</feature>
<feature type="binding site" evidence="9">
    <location>
        <position position="147"/>
    </location>
    <ligand>
        <name>Mn(2+)</name>
        <dbReference type="ChEBI" id="CHEBI:29035"/>
    </ligand>
</feature>
<dbReference type="GO" id="GO:0070402">
    <property type="term" value="F:NADPH binding"/>
    <property type="evidence" value="ECO:0007669"/>
    <property type="project" value="InterPro"/>
</dbReference>
<keyword evidence="5 9" id="KW-0560">Oxidoreductase</keyword>
<feature type="domain" description="1-deoxy-D-xylulose 5-phosphate reductoisomerase C-terminal" evidence="11">
    <location>
        <begin position="143"/>
        <end position="226"/>
    </location>
</feature>
<dbReference type="SUPFAM" id="SSF51735">
    <property type="entry name" value="NAD(P)-binding Rossmann-fold domains"/>
    <property type="match status" value="1"/>
</dbReference>
<evidence type="ECO:0000256" key="5">
    <source>
        <dbReference type="ARBA" id="ARBA00023002"/>
    </source>
</evidence>
<evidence type="ECO:0000256" key="3">
    <source>
        <dbReference type="ARBA" id="ARBA00022723"/>
    </source>
</evidence>
<evidence type="ECO:0000256" key="4">
    <source>
        <dbReference type="ARBA" id="ARBA00022857"/>
    </source>
</evidence>
<evidence type="ECO:0000256" key="7">
    <source>
        <dbReference type="ARBA" id="ARBA00023229"/>
    </source>
</evidence>
<dbReference type="SUPFAM" id="SSF55347">
    <property type="entry name" value="Glyceraldehyde-3-phosphate dehydrogenase-like, C-terminal domain"/>
    <property type="match status" value="1"/>
</dbReference>
<accession>A0A9D2SEN8</accession>
<dbReference type="AlphaFoldDB" id="A0A9D2SEN8"/>
<feature type="binding site" evidence="9">
    <location>
        <position position="37"/>
    </location>
    <ligand>
        <name>NADPH</name>
        <dbReference type="ChEBI" id="CHEBI:57783"/>
    </ligand>
</feature>
<dbReference type="InterPro" id="IPR036291">
    <property type="entry name" value="NAD(P)-bd_dom_sf"/>
</dbReference>
<dbReference type="GO" id="GO:0030145">
    <property type="term" value="F:manganese ion binding"/>
    <property type="evidence" value="ECO:0007669"/>
    <property type="project" value="TreeGrafter"/>
</dbReference>
<feature type="binding site" evidence="9">
    <location>
        <position position="173"/>
    </location>
    <ligand>
        <name>1-deoxy-D-xylulose 5-phosphate</name>
        <dbReference type="ChEBI" id="CHEBI:57792"/>
    </ligand>
</feature>
<comment type="function">
    <text evidence="9">Catalyzes the NADPH-dependent rearrangement and reduction of 1-deoxy-D-xylulose-5-phosphate (DXP) to 2-C-methyl-D-erythritol 4-phosphate (MEP).</text>
</comment>
<reference evidence="13" key="1">
    <citation type="journal article" date="2021" name="PeerJ">
        <title>Extensive microbial diversity within the chicken gut microbiome revealed by metagenomics and culture.</title>
        <authorList>
            <person name="Gilroy R."/>
            <person name="Ravi A."/>
            <person name="Getino M."/>
            <person name="Pursley I."/>
            <person name="Horton D.L."/>
            <person name="Alikhan N.F."/>
            <person name="Baker D."/>
            <person name="Gharbi K."/>
            <person name="Hall N."/>
            <person name="Watson M."/>
            <person name="Adriaenssens E.M."/>
            <person name="Foster-Nyarko E."/>
            <person name="Jarju S."/>
            <person name="Secka A."/>
            <person name="Antonio M."/>
            <person name="Oren A."/>
            <person name="Chaudhuri R.R."/>
            <person name="La Ragione R."/>
            <person name="Hildebrand F."/>
            <person name="Pallen M.J."/>
        </authorList>
    </citation>
    <scope>NUCLEOTIDE SEQUENCE</scope>
    <source>
        <strain evidence="13">USAMLcec3-2134</strain>
    </source>
</reference>
<dbReference type="InterPro" id="IPR013512">
    <property type="entry name" value="DXP_reductoisomerase_N"/>
</dbReference>
<evidence type="ECO:0000256" key="6">
    <source>
        <dbReference type="ARBA" id="ARBA00023211"/>
    </source>
</evidence>
<dbReference type="Proteomes" id="UP000886883">
    <property type="component" value="Unassembled WGS sequence"/>
</dbReference>
<dbReference type="EMBL" id="DWXE01000046">
    <property type="protein sequence ID" value="HJB92316.1"/>
    <property type="molecule type" value="Genomic_DNA"/>
</dbReference>
<feature type="binding site" evidence="9">
    <location>
        <position position="13"/>
    </location>
    <ligand>
        <name>NADPH</name>
        <dbReference type="ChEBI" id="CHEBI:57783"/>
    </ligand>
</feature>
<name>A0A9D2SEN8_9FIRM</name>
<feature type="binding site" evidence="9">
    <location>
        <position position="196"/>
    </location>
    <ligand>
        <name>1-deoxy-D-xylulose 5-phosphate</name>
        <dbReference type="ChEBI" id="CHEBI:57792"/>
    </ligand>
</feature>
<feature type="binding site" evidence="9">
    <location>
        <position position="149"/>
    </location>
    <ligand>
        <name>Mn(2+)</name>
        <dbReference type="ChEBI" id="CHEBI:29035"/>
    </ligand>
</feature>
<feature type="binding site" evidence="9">
    <location>
        <position position="218"/>
    </location>
    <ligand>
        <name>1-deoxy-D-xylulose 5-phosphate</name>
        <dbReference type="ChEBI" id="CHEBI:57792"/>
    </ligand>
</feature>
<dbReference type="Pfam" id="PF08436">
    <property type="entry name" value="DXP_redisom_C"/>
    <property type="match status" value="1"/>
</dbReference>
<feature type="binding site" evidence="9">
    <location>
        <position position="202"/>
    </location>
    <ligand>
        <name>NADPH</name>
        <dbReference type="ChEBI" id="CHEBI:57783"/>
    </ligand>
</feature>
<dbReference type="Gene3D" id="1.10.1740.10">
    <property type="match status" value="1"/>
</dbReference>
<sequence>MKKIAVLGSTGSIGTQTLEIVRDNGDLRIVALAAGQNVDLMEKQIREFSPRIAGMWSEEAARELKGRVADLPVKVVSGMDGLLEIASDPESDIVVTAVVGMIGIRPTIAAIESGKTIALANKETLVTAGHLIMPLAARKGVSILPVDSEHSAIFQSLQGSAGNGIHRILLTASGGPFRGMSRADLERMTLEDALRHPNWSMGKKVTIDSASLVNKGLEVMEARWLFDVPLERIQVVIHPQSILHSAVEYEDGAVIGQMGLPDMKLPIQYALLYPERRPMRMPRMDLFSIGQLTFEAPDTETFPGLKLAYEAARCGGSMPTVFNAANEMAVKLLLEGKIRFCEIPELIGAAMHNHRPIGNPDLEEILETEVETYEFLKQ</sequence>
<feature type="binding site" evidence="9">
    <location>
        <position position="11"/>
    </location>
    <ligand>
        <name>NADPH</name>
        <dbReference type="ChEBI" id="CHEBI:57783"/>
    </ligand>
</feature>
<keyword evidence="4 9" id="KW-0521">NADP</keyword>
<dbReference type="GO" id="GO:0030604">
    <property type="term" value="F:1-deoxy-D-xylulose-5-phosphate reductoisomerase activity"/>
    <property type="evidence" value="ECO:0007669"/>
    <property type="project" value="UniProtKB-UniRule"/>
</dbReference>
<dbReference type="InterPro" id="IPR036169">
    <property type="entry name" value="DXPR_C_sf"/>
</dbReference>